<evidence type="ECO:0000256" key="10">
    <source>
        <dbReference type="PROSITE-ProRule" id="PRU00050"/>
    </source>
</evidence>
<feature type="coiled-coil region" evidence="11">
    <location>
        <begin position="636"/>
        <end position="712"/>
    </location>
</feature>
<dbReference type="InterPro" id="IPR036890">
    <property type="entry name" value="HATPase_C_sf"/>
</dbReference>
<dbReference type="SUPFAM" id="SSF52738">
    <property type="entry name" value="Methylesterase CheB, C-terminal domain"/>
    <property type="match status" value="1"/>
</dbReference>
<keyword evidence="4" id="KW-0489">Methyltransferase</keyword>
<dbReference type="Pfam" id="PF01739">
    <property type="entry name" value="CheR"/>
    <property type="match status" value="1"/>
</dbReference>
<dbReference type="Gene3D" id="3.30.565.10">
    <property type="entry name" value="Histidine kinase-like ATPase, C-terminal domain"/>
    <property type="match status" value="1"/>
</dbReference>
<dbReference type="EMBL" id="WUPT01000001">
    <property type="protein sequence ID" value="MXQ06308.1"/>
    <property type="molecule type" value="Genomic_DNA"/>
</dbReference>
<dbReference type="Gene3D" id="1.10.155.10">
    <property type="entry name" value="Chemotaxis receptor methyltransferase CheR, N-terminal domain"/>
    <property type="match status" value="1"/>
</dbReference>
<dbReference type="InterPro" id="IPR011102">
    <property type="entry name" value="Sig_transdc_His_kinase_HWE"/>
</dbReference>
<keyword evidence="10" id="KW-0378">Hydrolase</keyword>
<dbReference type="SUPFAM" id="SSF47757">
    <property type="entry name" value="Chemotaxis receptor methyltransferase CheR, N-terminal domain"/>
    <property type="match status" value="1"/>
</dbReference>
<feature type="domain" description="CheR-type methyltransferase" evidence="13">
    <location>
        <begin position="215"/>
        <end position="478"/>
    </location>
</feature>
<keyword evidence="11" id="KW-0175">Coiled coil</keyword>
<reference evidence="14 15" key="2">
    <citation type="submission" date="2020-03" db="EMBL/GenBank/DDBJ databases">
        <title>Kangsaoukella pontilimi gen. nov., sp. nov., a new member of the family Rhodobacteraceae isolated from a tidal mudflat.</title>
        <authorList>
            <person name="Kim I.S."/>
        </authorList>
    </citation>
    <scope>NUCLEOTIDE SEQUENCE [LARGE SCALE GENOMIC DNA]</scope>
    <source>
        <strain evidence="14 15">GH1-50</strain>
    </source>
</reference>
<comment type="caution">
    <text evidence="14">The sequence shown here is derived from an EMBL/GenBank/DDBJ whole genome shotgun (WGS) entry which is preliminary data.</text>
</comment>
<dbReference type="GO" id="GO:0004673">
    <property type="term" value="F:protein histidine kinase activity"/>
    <property type="evidence" value="ECO:0007669"/>
    <property type="project" value="UniProtKB-EC"/>
</dbReference>
<dbReference type="CDD" id="cd02440">
    <property type="entry name" value="AdoMet_MTases"/>
    <property type="match status" value="1"/>
</dbReference>
<dbReference type="Gene3D" id="3.30.450.20">
    <property type="entry name" value="PAS domain"/>
    <property type="match status" value="2"/>
</dbReference>
<evidence type="ECO:0000259" key="12">
    <source>
        <dbReference type="PROSITE" id="PS50122"/>
    </source>
</evidence>
<dbReference type="InterPro" id="IPR022641">
    <property type="entry name" value="CheR_N"/>
</dbReference>
<dbReference type="AlphaFoldDB" id="A0A7C9IDW3"/>
<dbReference type="InterPro" id="IPR035909">
    <property type="entry name" value="CheB_C"/>
</dbReference>
<reference evidence="14 15" key="1">
    <citation type="submission" date="2019-12" db="EMBL/GenBank/DDBJ databases">
        <authorList>
            <person name="Lee S.D."/>
        </authorList>
    </citation>
    <scope>NUCLEOTIDE SEQUENCE [LARGE SCALE GENOMIC DNA]</scope>
    <source>
        <strain evidence="14 15">GH1-50</strain>
    </source>
</reference>
<dbReference type="GO" id="GO:0008984">
    <property type="term" value="F:protein-glutamate methylesterase activity"/>
    <property type="evidence" value="ECO:0007669"/>
    <property type="project" value="InterPro"/>
</dbReference>
<dbReference type="Gene3D" id="3.40.50.150">
    <property type="entry name" value="Vaccinia Virus protein VP39"/>
    <property type="match status" value="1"/>
</dbReference>
<dbReference type="SMART" id="SM00138">
    <property type="entry name" value="MeTrc"/>
    <property type="match status" value="1"/>
</dbReference>
<dbReference type="GO" id="GO:0008983">
    <property type="term" value="F:protein-glutamate O-methyltransferase activity"/>
    <property type="evidence" value="ECO:0007669"/>
    <property type="project" value="UniProtKB-EC"/>
</dbReference>
<dbReference type="SUPFAM" id="SSF53335">
    <property type="entry name" value="S-adenosyl-L-methionine-dependent methyltransferases"/>
    <property type="match status" value="1"/>
</dbReference>
<dbReference type="PROSITE" id="PS50123">
    <property type="entry name" value="CHER"/>
    <property type="match status" value="1"/>
</dbReference>
<dbReference type="PANTHER" id="PTHR24422">
    <property type="entry name" value="CHEMOTAXIS PROTEIN METHYLTRANSFERASE"/>
    <property type="match status" value="1"/>
</dbReference>
<protein>
    <submittedName>
        <fullName evidence="14">PAS domain-containing protein</fullName>
    </submittedName>
</protein>
<sequence length="1161" mass="129385">MPDDTYGDLRLNDGGPLVVGVGASAGGLEAFQSLLASLPPKHSLALILVQHLDPDHESLLPELLAKRTETPVATAEDGTKVEPGHIYLIPPGAFMTIDEGRLRLTKMSTPRGLRRPIDKFFESLASDVGPRGVAIVLSGTGSDGSIGIRAVKEAGGLVFVQDPSQAEYNGMPNSAIETGADDIVLPTQDMYDVISDYFSIRSDLKPSVLSDAEFLQRVAKHIRYRTGHDFGQYKHATFLRRIAVRMSVLGLSEPNAYLKELISNKSEAAKLFRDLLINVTSFFRDPPAFDSLQTEVIRKIVQNKGASDEIRVWVPGCSTGQEAFSIAMLIAEELERTDGDAQVAIFATDIDEDALRMARKGHFPNSIIDEVPEALLARYFTVTPDGYEATPKLREMVRFSNQSIIKDPPFSRIDLVSCRNVTIYFDNELQDFAITVFHYALKEGGYLFLGPSETPRIIDDLFITVDQRNRIFQRRQGPSRRLNFPIQNTTAVVAPDMTAELEAETLYRDPLAHPLISRFSPPFVLTDGSGRLHYTSDRASKYLRIKPGSTRMVITQLIIPELESSLRRLIVKADGGSDVKEVEYRGEIDGQEVRIVLGLAQLEDGSRLIVIDDRLDAHADRPIVMQRQSADTGDYVQELELELERARETIRTTIEELETSNEELKSSNEEMMSMNEELQSANEELSTTNEELQVKIAELRDANQDMANLMRSTRIITIFLDDELRLRFFTPESRNAFRFVDSDRGRRIDDIGSDVDMVMLTRMCRQVLESKVPIEEEISSVGGEKQFLLDIEPYTGEGGPTRGGVVCTMTDVTALRRALHTAESERSSSQRRLAEIEQLYYVSPQAMALLGTDGTYLRINQRMAEINGLGVDSHVGRHMRDVVPDLAAQVDDAFGIVMETGSPVLARRMEGRTPASGSERRLFLTDWYPVQNKGETVAVGVNFRDITEQTEMSAELKRVMQELQHRVKNMLANVLALVSRARRDATTDMAVLDTLASRINALAHTHKVLTEENWRAADIYALIGPETRDIYGEDRVSLKGPPLKMNARACLAIGMAIHELATNAAKYGAFSTDAGRVSLHWFRLDDGNDDKVVFTWTESDGPPVPKRERSGFGSQLIASTITGSLHGDVVFDWQESGLKVTLSVPYEELNVVNEDVVYDFL</sequence>
<comment type="catalytic activity">
    <reaction evidence="2">
        <text>L-glutamyl-[protein] + S-adenosyl-L-methionine = [protein]-L-glutamate 5-O-methyl ester + S-adenosyl-L-homocysteine</text>
        <dbReference type="Rhea" id="RHEA:24452"/>
        <dbReference type="Rhea" id="RHEA-COMP:10208"/>
        <dbReference type="Rhea" id="RHEA-COMP:10311"/>
        <dbReference type="ChEBI" id="CHEBI:29973"/>
        <dbReference type="ChEBI" id="CHEBI:57856"/>
        <dbReference type="ChEBI" id="CHEBI:59789"/>
        <dbReference type="ChEBI" id="CHEBI:82795"/>
        <dbReference type="EC" id="2.1.1.80"/>
    </reaction>
</comment>
<dbReference type="Pfam" id="PF13596">
    <property type="entry name" value="PAS_10"/>
    <property type="match status" value="1"/>
</dbReference>
<dbReference type="GO" id="GO:0005524">
    <property type="term" value="F:ATP binding"/>
    <property type="evidence" value="ECO:0007669"/>
    <property type="project" value="UniProtKB-KW"/>
</dbReference>
<feature type="active site" evidence="10">
    <location>
        <position position="143"/>
    </location>
</feature>
<dbReference type="SMART" id="SM00911">
    <property type="entry name" value="HWE_HK"/>
    <property type="match status" value="1"/>
</dbReference>
<evidence type="ECO:0000256" key="4">
    <source>
        <dbReference type="ARBA" id="ARBA00022603"/>
    </source>
</evidence>
<keyword evidence="3" id="KW-0597">Phosphoprotein</keyword>
<dbReference type="InterPro" id="IPR000673">
    <property type="entry name" value="Sig_transdc_resp-reg_Me-estase"/>
</dbReference>
<dbReference type="PROSITE" id="PS50122">
    <property type="entry name" value="CHEB"/>
    <property type="match status" value="1"/>
</dbReference>
<dbReference type="InterPro" id="IPR022642">
    <property type="entry name" value="CheR_C"/>
</dbReference>
<keyword evidence="10" id="KW-0145">Chemotaxis</keyword>
<feature type="coiled-coil region" evidence="11">
    <location>
        <begin position="946"/>
        <end position="973"/>
    </location>
</feature>
<keyword evidence="8" id="KW-0418">Kinase</keyword>
<dbReference type="Gene3D" id="3.40.50.180">
    <property type="entry name" value="Methylesterase CheB, C-terminal domain"/>
    <property type="match status" value="1"/>
</dbReference>
<evidence type="ECO:0000256" key="2">
    <source>
        <dbReference type="ARBA" id="ARBA00001541"/>
    </source>
</evidence>
<keyword evidence="5" id="KW-0808">Transferase</keyword>
<name>A0A7C9IDW3_9RHOB</name>
<evidence type="ECO:0000256" key="3">
    <source>
        <dbReference type="ARBA" id="ARBA00022553"/>
    </source>
</evidence>
<dbReference type="InterPro" id="IPR000014">
    <property type="entry name" value="PAS"/>
</dbReference>
<gene>
    <name evidence="14" type="ORF">GQ651_00470</name>
</gene>
<evidence type="ECO:0000256" key="7">
    <source>
        <dbReference type="ARBA" id="ARBA00022741"/>
    </source>
</evidence>
<dbReference type="InterPro" id="IPR036804">
    <property type="entry name" value="CheR_N_sf"/>
</dbReference>
<feature type="active site" evidence="10">
    <location>
        <position position="24"/>
    </location>
</feature>
<dbReference type="Pfam" id="PF01339">
    <property type="entry name" value="CheB_methylest"/>
    <property type="match status" value="1"/>
</dbReference>
<dbReference type="GO" id="GO:0032259">
    <property type="term" value="P:methylation"/>
    <property type="evidence" value="ECO:0007669"/>
    <property type="project" value="UniProtKB-KW"/>
</dbReference>
<dbReference type="InterPro" id="IPR035965">
    <property type="entry name" value="PAS-like_dom_sf"/>
</dbReference>
<dbReference type="GO" id="GO:0005737">
    <property type="term" value="C:cytoplasm"/>
    <property type="evidence" value="ECO:0007669"/>
    <property type="project" value="InterPro"/>
</dbReference>
<evidence type="ECO:0000256" key="9">
    <source>
        <dbReference type="ARBA" id="ARBA00022840"/>
    </source>
</evidence>
<keyword evidence="15" id="KW-1185">Reference proteome</keyword>
<keyword evidence="9" id="KW-0067">ATP-binding</keyword>
<dbReference type="Pfam" id="PF08448">
    <property type="entry name" value="PAS_4"/>
    <property type="match status" value="1"/>
</dbReference>
<accession>A0A7C9IDW3</accession>
<dbReference type="InterPro" id="IPR029063">
    <property type="entry name" value="SAM-dependent_MTases_sf"/>
</dbReference>
<feature type="active site" evidence="10">
    <location>
        <position position="51"/>
    </location>
</feature>
<evidence type="ECO:0000256" key="6">
    <source>
        <dbReference type="ARBA" id="ARBA00022691"/>
    </source>
</evidence>
<dbReference type="InterPro" id="IPR050903">
    <property type="entry name" value="Bact_Chemotaxis_MeTrfase"/>
</dbReference>
<keyword evidence="6" id="KW-0949">S-adenosyl-L-methionine</keyword>
<evidence type="ECO:0000256" key="1">
    <source>
        <dbReference type="ARBA" id="ARBA00000085"/>
    </source>
</evidence>
<dbReference type="RefSeq" id="WP_160762257.1">
    <property type="nucleotide sequence ID" value="NZ_WUPT01000001.1"/>
</dbReference>
<dbReference type="Pfam" id="PF03705">
    <property type="entry name" value="CheR_N"/>
    <property type="match status" value="1"/>
</dbReference>
<dbReference type="PRINTS" id="PR00996">
    <property type="entry name" value="CHERMTFRASE"/>
</dbReference>
<organism evidence="14 15">
    <name type="scientific">Kangsaoukella pontilimi</name>
    <dbReference type="NCBI Taxonomy" id="2691042"/>
    <lineage>
        <taxon>Bacteria</taxon>
        <taxon>Pseudomonadati</taxon>
        <taxon>Pseudomonadota</taxon>
        <taxon>Alphaproteobacteria</taxon>
        <taxon>Rhodobacterales</taxon>
        <taxon>Paracoccaceae</taxon>
        <taxon>Kangsaoukella</taxon>
    </lineage>
</organism>
<evidence type="ECO:0000256" key="5">
    <source>
        <dbReference type="ARBA" id="ARBA00022679"/>
    </source>
</evidence>
<dbReference type="GO" id="GO:0006935">
    <property type="term" value="P:chemotaxis"/>
    <property type="evidence" value="ECO:0007669"/>
    <property type="project" value="UniProtKB-UniRule"/>
</dbReference>
<evidence type="ECO:0000256" key="11">
    <source>
        <dbReference type="SAM" id="Coils"/>
    </source>
</evidence>
<feature type="domain" description="CheB-type methylesterase" evidence="12">
    <location>
        <begin position="12"/>
        <end position="201"/>
    </location>
</feature>
<proteinExistence type="predicted"/>
<keyword evidence="7" id="KW-0547">Nucleotide-binding</keyword>
<dbReference type="GO" id="GO:0000156">
    <property type="term" value="F:phosphorelay response regulator activity"/>
    <property type="evidence" value="ECO:0007669"/>
    <property type="project" value="InterPro"/>
</dbReference>
<dbReference type="Proteomes" id="UP000480350">
    <property type="component" value="Unassembled WGS sequence"/>
</dbReference>
<evidence type="ECO:0000313" key="15">
    <source>
        <dbReference type="Proteomes" id="UP000480350"/>
    </source>
</evidence>
<evidence type="ECO:0000256" key="8">
    <source>
        <dbReference type="ARBA" id="ARBA00022777"/>
    </source>
</evidence>
<dbReference type="InterPro" id="IPR013656">
    <property type="entry name" value="PAS_4"/>
</dbReference>
<evidence type="ECO:0000313" key="14">
    <source>
        <dbReference type="EMBL" id="MXQ06308.1"/>
    </source>
</evidence>
<dbReference type="InterPro" id="IPR000780">
    <property type="entry name" value="CheR_MeTrfase"/>
</dbReference>
<evidence type="ECO:0000259" key="13">
    <source>
        <dbReference type="PROSITE" id="PS50123"/>
    </source>
</evidence>
<comment type="catalytic activity">
    <reaction evidence="1">
        <text>ATP + protein L-histidine = ADP + protein N-phospho-L-histidine.</text>
        <dbReference type="EC" id="2.7.13.3"/>
    </reaction>
</comment>
<dbReference type="CDD" id="cd16434">
    <property type="entry name" value="CheB-CheR_fusion"/>
    <property type="match status" value="1"/>
</dbReference>
<dbReference type="NCBIfam" id="TIGR00229">
    <property type="entry name" value="sensory_box"/>
    <property type="match status" value="1"/>
</dbReference>
<dbReference type="SUPFAM" id="SSF55785">
    <property type="entry name" value="PYP-like sensor domain (PAS domain)"/>
    <property type="match status" value="1"/>
</dbReference>
<dbReference type="Pfam" id="PF07536">
    <property type="entry name" value="HWE_HK"/>
    <property type="match status" value="1"/>
</dbReference>